<dbReference type="InterPro" id="IPR005123">
    <property type="entry name" value="Oxoglu/Fe-dep_dioxygenase_dom"/>
</dbReference>
<protein>
    <recommendedName>
        <fullName evidence="2">Fe2OG dioxygenase domain-containing protein</fullName>
    </recommendedName>
</protein>
<dbReference type="EMBL" id="UINC01100872">
    <property type="protein sequence ID" value="SVC61261.1"/>
    <property type="molecule type" value="Genomic_DNA"/>
</dbReference>
<feature type="compositionally biased region" description="Basic and acidic residues" evidence="1">
    <location>
        <begin position="53"/>
        <end position="65"/>
    </location>
</feature>
<reference evidence="3" key="1">
    <citation type="submission" date="2018-05" db="EMBL/GenBank/DDBJ databases">
        <authorList>
            <person name="Lanie J.A."/>
            <person name="Ng W.-L."/>
            <person name="Kazmierczak K.M."/>
            <person name="Andrzejewski T.M."/>
            <person name="Davidsen T.M."/>
            <person name="Wayne K.J."/>
            <person name="Tettelin H."/>
            <person name="Glass J.I."/>
            <person name="Rusch D."/>
            <person name="Podicherti R."/>
            <person name="Tsui H.-C.T."/>
            <person name="Winkler M.E."/>
        </authorList>
    </citation>
    <scope>NUCLEOTIDE SEQUENCE</scope>
</reference>
<gene>
    <name evidence="3" type="ORF">METZ01_LOCUS314115</name>
</gene>
<dbReference type="Gene3D" id="2.60.120.620">
    <property type="entry name" value="q2cbj1_9rhob like domain"/>
    <property type="match status" value="1"/>
</dbReference>
<proteinExistence type="predicted"/>
<dbReference type="SUPFAM" id="SSF51197">
    <property type="entry name" value="Clavaminate synthase-like"/>
    <property type="match status" value="1"/>
</dbReference>
<dbReference type="AlphaFoldDB" id="A0A382NNV0"/>
<evidence type="ECO:0000259" key="2">
    <source>
        <dbReference type="PROSITE" id="PS51471"/>
    </source>
</evidence>
<sequence>MNLSTYPIHIPENPETQRLIQDCRSELSENGMCVLPDFVSAITLDRMRQEARSLSPDAHHNEHWRTSPRGGGDSAVGESTKATRASIWAIAFDQMSPDSPSRQLYESDDLLNFVSAITDEPELYRCVDPLVSCHFSVFRDGDELGWHYDPKTNLVVTLQLQDADDGGDFEFANGVRGEEFDNAEIELAIIEDRYDDVQGPDLRPGTLTIINGHSSFHRVTPVVGNRERIVTLLNYSTTPDYCFSDNIRQRFFGRVT</sequence>
<dbReference type="InterPro" id="IPR056470">
    <property type="entry name" value="BesD/HalB-like"/>
</dbReference>
<evidence type="ECO:0000256" key="1">
    <source>
        <dbReference type="SAM" id="MobiDB-lite"/>
    </source>
</evidence>
<accession>A0A382NNV0</accession>
<feature type="domain" description="Fe2OG dioxygenase" evidence="2">
    <location>
        <begin position="129"/>
        <end position="239"/>
    </location>
</feature>
<evidence type="ECO:0000313" key="3">
    <source>
        <dbReference type="EMBL" id="SVC61261.1"/>
    </source>
</evidence>
<dbReference type="PROSITE" id="PS51471">
    <property type="entry name" value="FE2OG_OXY"/>
    <property type="match status" value="1"/>
</dbReference>
<feature type="region of interest" description="Disordered" evidence="1">
    <location>
        <begin position="53"/>
        <end position="78"/>
    </location>
</feature>
<organism evidence="3">
    <name type="scientific">marine metagenome</name>
    <dbReference type="NCBI Taxonomy" id="408172"/>
    <lineage>
        <taxon>unclassified sequences</taxon>
        <taxon>metagenomes</taxon>
        <taxon>ecological metagenomes</taxon>
    </lineage>
</organism>
<dbReference type="Pfam" id="PF23169">
    <property type="entry name" value="HalD"/>
    <property type="match status" value="1"/>
</dbReference>
<name>A0A382NNV0_9ZZZZ</name>